<proteinExistence type="predicted"/>
<dbReference type="Proteomes" id="UP001597294">
    <property type="component" value="Unassembled WGS sequence"/>
</dbReference>
<feature type="domain" description="N-acetyltransferase" evidence="1">
    <location>
        <begin position="1"/>
        <end position="150"/>
    </location>
</feature>
<sequence>MKLVKATADDLELLCSIANKAKGYWDYPQEFLDKCRVYFEQEFTIEYLKKSHTYLIQVSGKTIGMGTLLLDGKEGPMIDQFWLLPEQIGKGYGKEAFALLTNKARRLGWSSLTIISDTYAEGFYIAMGSKRIGELKSEVRDSMLPKMFLSLV</sequence>
<dbReference type="Pfam" id="PF13302">
    <property type="entry name" value="Acetyltransf_3"/>
    <property type="match status" value="1"/>
</dbReference>
<dbReference type="InterPro" id="IPR016181">
    <property type="entry name" value="Acyl_CoA_acyltransferase"/>
</dbReference>
<dbReference type="EMBL" id="JBHUII010000004">
    <property type="protein sequence ID" value="MFD2206388.1"/>
    <property type="molecule type" value="Genomic_DNA"/>
</dbReference>
<dbReference type="InterPro" id="IPR000182">
    <property type="entry name" value="GNAT_dom"/>
</dbReference>
<keyword evidence="3" id="KW-1185">Reference proteome</keyword>
<organism evidence="2 3">
    <name type="scientific">Kiloniella antarctica</name>
    <dbReference type="NCBI Taxonomy" id="1550907"/>
    <lineage>
        <taxon>Bacteria</taxon>
        <taxon>Pseudomonadati</taxon>
        <taxon>Pseudomonadota</taxon>
        <taxon>Alphaproteobacteria</taxon>
        <taxon>Rhodospirillales</taxon>
        <taxon>Kiloniellaceae</taxon>
        <taxon>Kiloniella</taxon>
    </lineage>
</organism>
<dbReference type="PROSITE" id="PS51186">
    <property type="entry name" value="GNAT"/>
    <property type="match status" value="1"/>
</dbReference>
<evidence type="ECO:0000313" key="3">
    <source>
        <dbReference type="Proteomes" id="UP001597294"/>
    </source>
</evidence>
<gene>
    <name evidence="2" type="ORF">ACFSKO_12215</name>
</gene>
<evidence type="ECO:0000259" key="1">
    <source>
        <dbReference type="PROSITE" id="PS51186"/>
    </source>
</evidence>
<dbReference type="RefSeq" id="WP_380251917.1">
    <property type="nucleotide sequence ID" value="NZ_JBHUII010000004.1"/>
</dbReference>
<protein>
    <submittedName>
        <fullName evidence="2">GNAT family N-acetyltransferase</fullName>
    </submittedName>
</protein>
<evidence type="ECO:0000313" key="2">
    <source>
        <dbReference type="EMBL" id="MFD2206388.1"/>
    </source>
</evidence>
<dbReference type="Gene3D" id="3.40.630.30">
    <property type="match status" value="1"/>
</dbReference>
<comment type="caution">
    <text evidence="2">The sequence shown here is derived from an EMBL/GenBank/DDBJ whole genome shotgun (WGS) entry which is preliminary data.</text>
</comment>
<dbReference type="CDD" id="cd04301">
    <property type="entry name" value="NAT_SF"/>
    <property type="match status" value="1"/>
</dbReference>
<name>A0ABW5BNF0_9PROT</name>
<reference evidence="3" key="1">
    <citation type="journal article" date="2019" name="Int. J. Syst. Evol. Microbiol.">
        <title>The Global Catalogue of Microorganisms (GCM) 10K type strain sequencing project: providing services to taxonomists for standard genome sequencing and annotation.</title>
        <authorList>
            <consortium name="The Broad Institute Genomics Platform"/>
            <consortium name="The Broad Institute Genome Sequencing Center for Infectious Disease"/>
            <person name="Wu L."/>
            <person name="Ma J."/>
        </authorList>
    </citation>
    <scope>NUCLEOTIDE SEQUENCE [LARGE SCALE GENOMIC DNA]</scope>
    <source>
        <strain evidence="3">CGMCC 4.7192</strain>
    </source>
</reference>
<accession>A0ABW5BNF0</accession>
<dbReference type="SUPFAM" id="SSF55729">
    <property type="entry name" value="Acyl-CoA N-acyltransferases (Nat)"/>
    <property type="match status" value="1"/>
</dbReference>